<dbReference type="PATRIC" id="fig|1122219.3.peg.951"/>
<evidence type="ECO:0000256" key="4">
    <source>
        <dbReference type="ARBA" id="ARBA00023014"/>
    </source>
</evidence>
<dbReference type="GO" id="GO:0051536">
    <property type="term" value="F:iron-sulfur cluster binding"/>
    <property type="evidence" value="ECO:0007669"/>
    <property type="project" value="UniProtKB-KW"/>
</dbReference>
<dbReference type="InterPro" id="IPR058240">
    <property type="entry name" value="rSAM_sf"/>
</dbReference>
<dbReference type="Gene3D" id="3.20.20.70">
    <property type="entry name" value="Aldolase class I"/>
    <property type="match status" value="1"/>
</dbReference>
<dbReference type="PANTHER" id="PTHR43075">
    <property type="entry name" value="FORMATE LYASE ACTIVATING ENZYME, PUTATIVE (AFU_ORTHOLOGUE AFUA_2G15630)-RELATED"/>
    <property type="match status" value="1"/>
</dbReference>
<dbReference type="InterPro" id="IPR007197">
    <property type="entry name" value="rSAM"/>
</dbReference>
<dbReference type="SFLD" id="SFLDG01099">
    <property type="entry name" value="Uncharacterised_Radical_SAM_Su"/>
    <property type="match status" value="1"/>
</dbReference>
<reference evidence="6 7" key="1">
    <citation type="submission" date="2015-06" db="EMBL/GenBank/DDBJ databases">
        <title>Draft genome sequence of beer spoilage bacterium Megasphaera cerevisiae type strain 20462.</title>
        <authorList>
            <person name="Kutumbaka K."/>
            <person name="Pasmowitz J."/>
            <person name="Mategko J."/>
            <person name="Reyes D."/>
            <person name="Friedrich A."/>
            <person name="Han S."/>
            <person name="Martens-Habbena W."/>
            <person name="Neal-McKinney J."/>
            <person name="Janagama H.K."/>
            <person name="Nadala C."/>
            <person name="Samadpour M."/>
        </authorList>
    </citation>
    <scope>NUCLEOTIDE SEQUENCE [LARGE SCALE GENOMIC DNA]</scope>
    <source>
        <strain evidence="6 7">DSM 20462</strain>
    </source>
</reference>
<name>A0A0J6WXM1_9FIRM</name>
<dbReference type="PIRSF" id="PIRSF004869">
    <property type="entry name" value="PflX_prd"/>
    <property type="match status" value="1"/>
</dbReference>
<protein>
    <submittedName>
        <fullName evidence="6">Fe-S protein</fullName>
    </submittedName>
</protein>
<keyword evidence="3 5" id="KW-0408">Iron</keyword>
<feature type="binding site" evidence="5">
    <location>
        <position position="74"/>
    </location>
    <ligand>
        <name>[4Fe-4S] cluster</name>
        <dbReference type="ChEBI" id="CHEBI:49883"/>
        <note>4Fe-4S-S-AdoMet</note>
    </ligand>
</feature>
<evidence type="ECO:0000256" key="5">
    <source>
        <dbReference type="PIRSR" id="PIRSR004869-50"/>
    </source>
</evidence>
<comment type="cofactor">
    <cofactor evidence="5">
        <name>[4Fe-4S] cluster</name>
        <dbReference type="ChEBI" id="CHEBI:49883"/>
    </cofactor>
    <text evidence="5">Binds 1 [4Fe-4S] cluster. The cluster is coordinated with 3 cysteines and an exchangeable S-adenosyl-L-methionine.</text>
</comment>
<dbReference type="RefSeq" id="WP_048514146.1">
    <property type="nucleotide sequence ID" value="NZ_FUXD01000011.1"/>
</dbReference>
<evidence type="ECO:0000313" key="7">
    <source>
        <dbReference type="Proteomes" id="UP000036503"/>
    </source>
</evidence>
<evidence type="ECO:0000313" key="6">
    <source>
        <dbReference type="EMBL" id="KMO86577.1"/>
    </source>
</evidence>
<dbReference type="AlphaFoldDB" id="A0A0J6WXM1"/>
<feature type="binding site" evidence="5">
    <location>
        <position position="67"/>
    </location>
    <ligand>
        <name>[4Fe-4S] cluster</name>
        <dbReference type="ChEBI" id="CHEBI:49883"/>
        <note>4Fe-4S-S-AdoMet</note>
    </ligand>
</feature>
<keyword evidence="4 5" id="KW-0411">Iron-sulfur</keyword>
<proteinExistence type="predicted"/>
<dbReference type="InterPro" id="IPR013785">
    <property type="entry name" value="Aldolase_TIM"/>
</dbReference>
<dbReference type="SFLD" id="SFLDS00029">
    <property type="entry name" value="Radical_SAM"/>
    <property type="match status" value="1"/>
</dbReference>
<dbReference type="InterPro" id="IPR040085">
    <property type="entry name" value="MJ0674-like"/>
</dbReference>
<feature type="binding site" evidence="5">
    <location>
        <position position="71"/>
    </location>
    <ligand>
        <name>[4Fe-4S] cluster</name>
        <dbReference type="ChEBI" id="CHEBI:49883"/>
        <note>4Fe-4S-S-AdoMet</note>
    </ligand>
</feature>
<dbReference type="Proteomes" id="UP000036503">
    <property type="component" value="Unassembled WGS sequence"/>
</dbReference>
<dbReference type="EMBL" id="LEKT01000019">
    <property type="protein sequence ID" value="KMO86577.1"/>
    <property type="molecule type" value="Genomic_DNA"/>
</dbReference>
<dbReference type="InParanoid" id="A0A0J6WXM1"/>
<keyword evidence="2 5" id="KW-0479">Metal-binding</keyword>
<accession>A0A0J6WXM1</accession>
<dbReference type="InterPro" id="IPR016431">
    <property type="entry name" value="Pyrv-formate_lyase-activ_prd"/>
</dbReference>
<sequence length="306" mass="34034">MSSKTPCRDCPRQCGVVRSLTYTPYRTMPGYCHSPLQPVAARAALHEWEEPCISGKHGSGTVFFTGCNLRCCFCQNSVISSGHTGIPISPARLREIYCELICRGAHNINLVTPTPYIQAILESLQEPLPVPVIYNCGGYETTETIDRLAGHIQIYLPDLKYMDADLAQKYSGAADYPDIAAQAILRMYDQVGPYELDDDNMLQKGVVIRHLILPDCIENTKRVIDWAADHFTEGQVLFSLMRQYVPCGSAADYPEINRTLTDAEYDKAEQYLFDSGIEDGFVQEKASASTDFIPSFHGEGILKASQ</sequence>
<dbReference type="GO" id="GO:0003824">
    <property type="term" value="F:catalytic activity"/>
    <property type="evidence" value="ECO:0007669"/>
    <property type="project" value="InterPro"/>
</dbReference>
<dbReference type="SUPFAM" id="SSF102114">
    <property type="entry name" value="Radical SAM enzymes"/>
    <property type="match status" value="1"/>
</dbReference>
<organism evidence="6 7">
    <name type="scientific">Megasphaera cerevisiae DSM 20462</name>
    <dbReference type="NCBI Taxonomy" id="1122219"/>
    <lineage>
        <taxon>Bacteria</taxon>
        <taxon>Bacillati</taxon>
        <taxon>Bacillota</taxon>
        <taxon>Negativicutes</taxon>
        <taxon>Veillonellales</taxon>
        <taxon>Veillonellaceae</taxon>
        <taxon>Megasphaera</taxon>
    </lineage>
</organism>
<evidence type="ECO:0000256" key="1">
    <source>
        <dbReference type="ARBA" id="ARBA00022691"/>
    </source>
</evidence>
<dbReference type="PANTHER" id="PTHR43075:SF1">
    <property type="entry name" value="FORMATE LYASE ACTIVATING ENZYME, PUTATIVE (AFU_ORTHOLOGUE AFUA_2G15630)-RELATED"/>
    <property type="match status" value="1"/>
</dbReference>
<evidence type="ECO:0000256" key="3">
    <source>
        <dbReference type="ARBA" id="ARBA00023004"/>
    </source>
</evidence>
<dbReference type="OrthoDB" id="9781783at2"/>
<evidence type="ECO:0000256" key="2">
    <source>
        <dbReference type="ARBA" id="ARBA00022723"/>
    </source>
</evidence>
<gene>
    <name evidence="6" type="ORF">AB840_07115</name>
</gene>
<keyword evidence="7" id="KW-1185">Reference proteome</keyword>
<comment type="caution">
    <text evidence="6">The sequence shown here is derived from an EMBL/GenBank/DDBJ whole genome shotgun (WGS) entry which is preliminary data.</text>
</comment>
<dbReference type="GO" id="GO:0046872">
    <property type="term" value="F:metal ion binding"/>
    <property type="evidence" value="ECO:0007669"/>
    <property type="project" value="UniProtKB-KW"/>
</dbReference>
<keyword evidence="1 5" id="KW-0949">S-adenosyl-L-methionine</keyword>